<dbReference type="Gene3D" id="3.40.50.300">
    <property type="entry name" value="P-loop containing nucleotide triphosphate hydrolases"/>
    <property type="match status" value="1"/>
</dbReference>
<evidence type="ECO:0000259" key="5">
    <source>
        <dbReference type="PROSITE" id="PS50893"/>
    </source>
</evidence>
<dbReference type="Proteomes" id="UP000320672">
    <property type="component" value="Chromosome"/>
</dbReference>
<keyword evidence="2" id="KW-0813">Transport</keyword>
<dbReference type="OrthoDB" id="9778870at2"/>
<keyword evidence="7" id="KW-1185">Reference proteome</keyword>
<dbReference type="GO" id="GO:0016887">
    <property type="term" value="F:ATP hydrolysis activity"/>
    <property type="evidence" value="ECO:0007669"/>
    <property type="project" value="InterPro"/>
</dbReference>
<dbReference type="InterPro" id="IPR050683">
    <property type="entry name" value="Bact_Polysacc_Export_ATP-bd"/>
</dbReference>
<dbReference type="GO" id="GO:0016020">
    <property type="term" value="C:membrane"/>
    <property type="evidence" value="ECO:0007669"/>
    <property type="project" value="InterPro"/>
</dbReference>
<evidence type="ECO:0000256" key="2">
    <source>
        <dbReference type="ARBA" id="ARBA00022448"/>
    </source>
</evidence>
<dbReference type="KEGG" id="rml:FF011L_51680"/>
<name>A0A517MNA8_9BACT</name>
<evidence type="ECO:0000313" key="6">
    <source>
        <dbReference type="EMBL" id="QDS96360.1"/>
    </source>
</evidence>
<dbReference type="InterPro" id="IPR017871">
    <property type="entry name" value="ABC_transporter-like_CS"/>
</dbReference>
<evidence type="ECO:0000256" key="1">
    <source>
        <dbReference type="ARBA" id="ARBA00005417"/>
    </source>
</evidence>
<evidence type="ECO:0000313" key="7">
    <source>
        <dbReference type="Proteomes" id="UP000320672"/>
    </source>
</evidence>
<comment type="similarity">
    <text evidence="1">Belongs to the ABC transporter superfamily.</text>
</comment>
<dbReference type="SMART" id="SM00382">
    <property type="entry name" value="AAA"/>
    <property type="match status" value="1"/>
</dbReference>
<dbReference type="InterPro" id="IPR015860">
    <property type="entry name" value="ABC_transpr_TagH-like"/>
</dbReference>
<organism evidence="6 7">
    <name type="scientific">Roseimaritima multifibrata</name>
    <dbReference type="NCBI Taxonomy" id="1930274"/>
    <lineage>
        <taxon>Bacteria</taxon>
        <taxon>Pseudomonadati</taxon>
        <taxon>Planctomycetota</taxon>
        <taxon>Planctomycetia</taxon>
        <taxon>Pirellulales</taxon>
        <taxon>Pirellulaceae</taxon>
        <taxon>Roseimaritima</taxon>
    </lineage>
</organism>
<dbReference type="InterPro" id="IPR003439">
    <property type="entry name" value="ABC_transporter-like_ATP-bd"/>
</dbReference>
<reference evidence="6 7" key="1">
    <citation type="submission" date="2019-02" db="EMBL/GenBank/DDBJ databases">
        <title>Deep-cultivation of Planctomycetes and their phenomic and genomic characterization uncovers novel biology.</title>
        <authorList>
            <person name="Wiegand S."/>
            <person name="Jogler M."/>
            <person name="Boedeker C."/>
            <person name="Pinto D."/>
            <person name="Vollmers J."/>
            <person name="Rivas-Marin E."/>
            <person name="Kohn T."/>
            <person name="Peeters S.H."/>
            <person name="Heuer A."/>
            <person name="Rast P."/>
            <person name="Oberbeckmann S."/>
            <person name="Bunk B."/>
            <person name="Jeske O."/>
            <person name="Meyerdierks A."/>
            <person name="Storesund J.E."/>
            <person name="Kallscheuer N."/>
            <person name="Luecker S."/>
            <person name="Lage O.M."/>
            <person name="Pohl T."/>
            <person name="Merkel B.J."/>
            <person name="Hornburger P."/>
            <person name="Mueller R.-W."/>
            <person name="Bruemmer F."/>
            <person name="Labrenz M."/>
            <person name="Spormann A.M."/>
            <person name="Op den Camp H."/>
            <person name="Overmann J."/>
            <person name="Amann R."/>
            <person name="Jetten M.S.M."/>
            <person name="Mascher T."/>
            <person name="Medema M.H."/>
            <person name="Devos D.P."/>
            <person name="Kaster A.-K."/>
            <person name="Ovreas L."/>
            <person name="Rohde M."/>
            <person name="Galperin M.Y."/>
            <person name="Jogler C."/>
        </authorList>
    </citation>
    <scope>NUCLEOTIDE SEQUENCE [LARGE SCALE GENOMIC DNA]</scope>
    <source>
        <strain evidence="6 7">FF011L</strain>
    </source>
</reference>
<dbReference type="GO" id="GO:0005524">
    <property type="term" value="F:ATP binding"/>
    <property type="evidence" value="ECO:0007669"/>
    <property type="project" value="UniProtKB-KW"/>
</dbReference>
<sequence>MSDKDILVRAENVSKKFCRDLKKSLWYGVKDSAKDLVGGASISDSTSVSLREGEFWANQGITFEVKRGQCLGLIGGNGAGKTTLLKMLNGLIKPDVGVIQMRGRVGALIALGAGFNPVLTGRENVYVNGSILGMSKRETSNRLDEIVEFAGLRDFIDTPVKNYSSGMQVRLGFSTAVILMHPDVLILDEVLAVGDVGFRNRCYKKISSLMSNAAVILVSHSMENISQCANSVGVMQKGRFELFGEVSVGVEAYNRAVAQDHQGCSVSSKDAKSLQYPVSSAEVILESSVVEYGGELKVRVLLNTQDVFAGAEMFFTAFDVSQRPVMCWSSTRNGIEFELLEGTQEILFSVEPLHLHDGVYSWSLVIGRRKTIDRPVSISAGGNFEVLSGARPLNSAPYLPLAKCFKVSPLSV</sequence>
<dbReference type="PROSITE" id="PS00211">
    <property type="entry name" value="ABC_TRANSPORTER_1"/>
    <property type="match status" value="1"/>
</dbReference>
<dbReference type="PROSITE" id="PS50893">
    <property type="entry name" value="ABC_TRANSPORTER_2"/>
    <property type="match status" value="1"/>
</dbReference>
<dbReference type="InterPro" id="IPR027417">
    <property type="entry name" value="P-loop_NTPase"/>
</dbReference>
<dbReference type="CDD" id="cd03220">
    <property type="entry name" value="ABC_KpsT_Wzt"/>
    <property type="match status" value="1"/>
</dbReference>
<proteinExistence type="inferred from homology"/>
<dbReference type="EMBL" id="CP036262">
    <property type="protein sequence ID" value="QDS96360.1"/>
    <property type="molecule type" value="Genomic_DNA"/>
</dbReference>
<dbReference type="SUPFAM" id="SSF52540">
    <property type="entry name" value="P-loop containing nucleoside triphosphate hydrolases"/>
    <property type="match status" value="1"/>
</dbReference>
<dbReference type="PANTHER" id="PTHR46743:SF2">
    <property type="entry name" value="TEICHOIC ACIDS EXPORT ATP-BINDING PROTEIN TAGH"/>
    <property type="match status" value="1"/>
</dbReference>
<accession>A0A517MNA8</accession>
<protein>
    <submittedName>
        <fullName evidence="6">Teichoic acids export ATP-binding protein TagH</fullName>
    </submittedName>
</protein>
<feature type="domain" description="ABC transporter" evidence="5">
    <location>
        <begin position="43"/>
        <end position="262"/>
    </location>
</feature>
<evidence type="ECO:0000256" key="3">
    <source>
        <dbReference type="ARBA" id="ARBA00022741"/>
    </source>
</evidence>
<dbReference type="GO" id="GO:0140359">
    <property type="term" value="F:ABC-type transporter activity"/>
    <property type="evidence" value="ECO:0007669"/>
    <property type="project" value="InterPro"/>
</dbReference>
<evidence type="ECO:0000256" key="4">
    <source>
        <dbReference type="ARBA" id="ARBA00022840"/>
    </source>
</evidence>
<dbReference type="AlphaFoldDB" id="A0A517MNA8"/>
<dbReference type="InterPro" id="IPR003593">
    <property type="entry name" value="AAA+_ATPase"/>
</dbReference>
<gene>
    <name evidence="6" type="primary">tagH</name>
    <name evidence="6" type="ORF">FF011L_51680</name>
</gene>
<keyword evidence="4 6" id="KW-0067">ATP-binding</keyword>
<keyword evidence="3" id="KW-0547">Nucleotide-binding</keyword>
<dbReference type="PANTHER" id="PTHR46743">
    <property type="entry name" value="TEICHOIC ACIDS EXPORT ATP-BINDING PROTEIN TAGH"/>
    <property type="match status" value="1"/>
</dbReference>
<dbReference type="Pfam" id="PF00005">
    <property type="entry name" value="ABC_tran"/>
    <property type="match status" value="1"/>
</dbReference>
<dbReference type="RefSeq" id="WP_145354517.1">
    <property type="nucleotide sequence ID" value="NZ_CP036262.1"/>
</dbReference>